<dbReference type="eggNOG" id="COG0354">
    <property type="taxonomic scope" value="Bacteria"/>
</dbReference>
<dbReference type="HOGENOM" id="CLU_007884_6_0_11"/>
<dbReference type="Proteomes" id="UP000014408">
    <property type="component" value="Unassembled WGS sequence"/>
</dbReference>
<dbReference type="GO" id="GO:0016226">
    <property type="term" value="P:iron-sulfur cluster assembly"/>
    <property type="evidence" value="ECO:0007669"/>
    <property type="project" value="TreeGrafter"/>
</dbReference>
<dbReference type="NCBIfam" id="TIGR03317">
    <property type="entry name" value="ygfZ_signature"/>
    <property type="match status" value="1"/>
</dbReference>
<name>S2ZGM1_9CORY</name>
<protein>
    <submittedName>
        <fullName evidence="3">Folate-binding protein YgfZ</fullName>
    </submittedName>
</protein>
<gene>
    <name evidence="3" type="ORF">HMPREF1219_01371</name>
</gene>
<organism evidence="3 4">
    <name type="scientific">Corynebacterium pyruviciproducens ATCC BAA-1742</name>
    <dbReference type="NCBI Taxonomy" id="1125779"/>
    <lineage>
        <taxon>Bacteria</taxon>
        <taxon>Bacillati</taxon>
        <taxon>Actinomycetota</taxon>
        <taxon>Actinomycetes</taxon>
        <taxon>Mycobacteriales</taxon>
        <taxon>Corynebacteriaceae</taxon>
        <taxon>Corynebacterium</taxon>
    </lineage>
</organism>
<dbReference type="InterPro" id="IPR017703">
    <property type="entry name" value="YgfZ/GCV_T_CS"/>
</dbReference>
<evidence type="ECO:0000313" key="3">
    <source>
        <dbReference type="EMBL" id="EPD69147.1"/>
    </source>
</evidence>
<dbReference type="PATRIC" id="fig|1125779.3.peg.1334"/>
<keyword evidence="1" id="KW-0809">Transit peptide</keyword>
<dbReference type="Gene3D" id="3.30.1360.120">
    <property type="entry name" value="Probable tRNA modification gtpase trme, domain 1"/>
    <property type="match status" value="1"/>
</dbReference>
<evidence type="ECO:0000256" key="2">
    <source>
        <dbReference type="SAM" id="MobiDB-lite"/>
    </source>
</evidence>
<dbReference type="PANTHER" id="PTHR22602:SF0">
    <property type="entry name" value="TRANSFERASE CAF17, MITOCHONDRIAL-RELATED"/>
    <property type="match status" value="1"/>
</dbReference>
<sequence length="358" mass="38575">MSHTPDYATTTMVVMSPYVSPLMNTHGAQPAPPDQADPTRQATDGVAWHYGNPFGEQRAALTLVDRSNRTILTVTGDDRETFLTTLLSKIITPGALMALDLDANGRVQHAMDVAVTDDAVYLIVSPHEAETLRDYLVSMIFWSKVKIEVSPLKLVTVFGEHAPLTAAFRRVVEGQPLRTDYGVTDVAAATEAIISQNGQLAGLMCFEAYRVARAEPDHPADCDARTIPHEVGLWLDQAVDLEKGCYRGQETVARVENLGRAPRGLALLLLDGSVPDLPRLGAPVTLDGRKVGTLGTVVHHFELGPIALATIKSSALERSGEFMAGECAMSVDKHSLPRPSSGAGRQAINQLKDPKPQA</sequence>
<dbReference type="STRING" id="1125779.HMPREF1219_01371"/>
<keyword evidence="4" id="KW-1185">Reference proteome</keyword>
<evidence type="ECO:0000313" key="4">
    <source>
        <dbReference type="Proteomes" id="UP000014408"/>
    </source>
</evidence>
<feature type="region of interest" description="Disordered" evidence="2">
    <location>
        <begin position="332"/>
        <end position="358"/>
    </location>
</feature>
<dbReference type="InterPro" id="IPR027266">
    <property type="entry name" value="TrmE/GcvT-like"/>
</dbReference>
<dbReference type="PANTHER" id="PTHR22602">
    <property type="entry name" value="TRANSFERASE CAF17, MITOCHONDRIAL-RELATED"/>
    <property type="match status" value="1"/>
</dbReference>
<comment type="caution">
    <text evidence="3">The sequence shown here is derived from an EMBL/GenBank/DDBJ whole genome shotgun (WGS) entry which is preliminary data.</text>
</comment>
<reference evidence="3 4" key="1">
    <citation type="submission" date="2013-05" db="EMBL/GenBank/DDBJ databases">
        <title>The Genome Sequence of Corynebacterium pyruviciproducens 1773O (ATCC BAA-1742).</title>
        <authorList>
            <consortium name="The Broad Institute Genomics Platform"/>
            <person name="Earl A."/>
            <person name="Ward D."/>
            <person name="Feldgarden M."/>
            <person name="Gevers D."/>
            <person name="Tong J."/>
            <person name="Walker B."/>
            <person name="Young S."/>
            <person name="Zeng Q."/>
            <person name="Gargeya S."/>
            <person name="Fitzgerald M."/>
            <person name="Haas B."/>
            <person name="Abouelleil A."/>
            <person name="Allen A.W."/>
            <person name="Alvarado L."/>
            <person name="Arachchi H.M."/>
            <person name="Berlin A.M."/>
            <person name="Chapman S.B."/>
            <person name="Gainer-Dewar J."/>
            <person name="Goldberg J."/>
            <person name="Griggs A."/>
            <person name="Gujja S."/>
            <person name="Hansen M."/>
            <person name="Howarth C."/>
            <person name="Imamovic A."/>
            <person name="Ireland A."/>
            <person name="Larimer J."/>
            <person name="McCowan C."/>
            <person name="Murphy C."/>
            <person name="Pearson M."/>
            <person name="Poon T.W."/>
            <person name="Priest M."/>
            <person name="Roberts A."/>
            <person name="Saif S."/>
            <person name="Shea T."/>
            <person name="Sisk P."/>
            <person name="Sykes S."/>
            <person name="Wortman J."/>
            <person name="Nusbaum C."/>
            <person name="Birren B."/>
        </authorList>
    </citation>
    <scope>NUCLEOTIDE SEQUENCE [LARGE SCALE GENOMIC DNA]</scope>
    <source>
        <strain evidence="3 4">ATCC BAA-1742</strain>
    </source>
</reference>
<accession>S2ZGM1</accession>
<proteinExistence type="predicted"/>
<dbReference type="EMBL" id="ATBY01000014">
    <property type="protein sequence ID" value="EPD69147.1"/>
    <property type="molecule type" value="Genomic_DNA"/>
</dbReference>
<dbReference type="AlphaFoldDB" id="S2ZGM1"/>
<dbReference type="SUPFAM" id="SSF103025">
    <property type="entry name" value="Folate-binding domain"/>
    <property type="match status" value="1"/>
</dbReference>
<dbReference type="InterPro" id="IPR045179">
    <property type="entry name" value="YgfZ/GcvT"/>
</dbReference>
<evidence type="ECO:0000256" key="1">
    <source>
        <dbReference type="ARBA" id="ARBA00022946"/>
    </source>
</evidence>